<dbReference type="AlphaFoldDB" id="A9P2I9"/>
<protein>
    <recommendedName>
        <fullName evidence="2">DUF7731 domain-containing protein</fullName>
    </recommendedName>
</protein>
<evidence type="ECO:0000259" key="2">
    <source>
        <dbReference type="Pfam" id="PF24865"/>
    </source>
</evidence>
<name>A9P2I9_PICSI</name>
<dbReference type="PANTHER" id="PTHR34366">
    <property type="entry name" value="OS07G0289901 PROTEIN-RELATED"/>
    <property type="match status" value="1"/>
</dbReference>
<accession>A9P2I9</accession>
<reference evidence="3" key="1">
    <citation type="journal article" date="2008" name="BMC Genomics">
        <title>A conifer genomics resource of 200,000 spruce (Picea spp.) ESTs and 6,464 high-quality, sequence-finished full-length cDNAs for Sitka spruce (Picea sitchensis).</title>
        <authorList>
            <person name="Ralph S.G."/>
            <person name="Chun H.J."/>
            <person name="Kolosova N."/>
            <person name="Cooper D."/>
            <person name="Oddy C."/>
            <person name="Ritland C.E."/>
            <person name="Kirkpatrick R."/>
            <person name="Moore R."/>
            <person name="Barber S."/>
            <person name="Holt R.A."/>
            <person name="Jones S.J."/>
            <person name="Marra M.A."/>
            <person name="Douglas C.J."/>
            <person name="Ritland K."/>
            <person name="Bohlmann J."/>
        </authorList>
    </citation>
    <scope>NUCLEOTIDE SEQUENCE</scope>
    <source>
        <tissue evidence="3">Bark</tissue>
    </source>
</reference>
<feature type="transmembrane region" description="Helical" evidence="1">
    <location>
        <begin position="111"/>
        <end position="137"/>
    </location>
</feature>
<organism evidence="3">
    <name type="scientific">Picea sitchensis</name>
    <name type="common">Sitka spruce</name>
    <name type="synonym">Pinus sitchensis</name>
    <dbReference type="NCBI Taxonomy" id="3332"/>
    <lineage>
        <taxon>Eukaryota</taxon>
        <taxon>Viridiplantae</taxon>
        <taxon>Streptophyta</taxon>
        <taxon>Embryophyta</taxon>
        <taxon>Tracheophyta</taxon>
        <taxon>Spermatophyta</taxon>
        <taxon>Pinopsida</taxon>
        <taxon>Pinidae</taxon>
        <taxon>Conifers I</taxon>
        <taxon>Pinales</taxon>
        <taxon>Pinaceae</taxon>
        <taxon>Picea</taxon>
    </lineage>
</organism>
<proteinExistence type="evidence at transcript level"/>
<sequence>MPSQDPPEIVGKALECFDHADTCKPEQRLSPSGSLDIPRDETDEYCNGGCYEQTQVVLTCVNQILSNFEFHNKATIDDIKQTITDGCSNTDKRGDFNVAEHMAASNSHANIGVLANMGSLLIFVTLCGLLSMLSLIMV</sequence>
<feature type="domain" description="DUF7731" evidence="2">
    <location>
        <begin position="7"/>
        <end position="102"/>
    </location>
</feature>
<dbReference type="InterPro" id="IPR056633">
    <property type="entry name" value="DUF7731"/>
</dbReference>
<dbReference type="OMA" id="CINSVMS"/>
<dbReference type="EMBL" id="EF087867">
    <property type="protein sequence ID" value="ABK27100.1"/>
    <property type="molecule type" value="mRNA"/>
</dbReference>
<keyword evidence="1" id="KW-1133">Transmembrane helix</keyword>
<keyword evidence="1" id="KW-0812">Transmembrane</keyword>
<evidence type="ECO:0000256" key="1">
    <source>
        <dbReference type="SAM" id="Phobius"/>
    </source>
</evidence>
<dbReference type="Pfam" id="PF24865">
    <property type="entry name" value="DUF7731"/>
    <property type="match status" value="1"/>
</dbReference>
<keyword evidence="1" id="KW-0472">Membrane</keyword>
<evidence type="ECO:0000313" key="3">
    <source>
        <dbReference type="EMBL" id="ABK27100.1"/>
    </source>
</evidence>
<dbReference type="PANTHER" id="PTHR34366:SF2">
    <property type="entry name" value="OS07G0289901 PROTEIN"/>
    <property type="match status" value="1"/>
</dbReference>